<keyword evidence="2" id="KW-0677">Repeat</keyword>
<dbReference type="Proteomes" id="UP001153555">
    <property type="component" value="Unassembled WGS sequence"/>
</dbReference>
<evidence type="ECO:0000256" key="1">
    <source>
        <dbReference type="ARBA" id="ARBA00022574"/>
    </source>
</evidence>
<proteinExistence type="predicted"/>
<dbReference type="AlphaFoldDB" id="A0A9N7RMB9"/>
<dbReference type="PANTHER" id="PTHR22850">
    <property type="entry name" value="WD40 REPEAT FAMILY"/>
    <property type="match status" value="1"/>
</dbReference>
<reference evidence="3" key="1">
    <citation type="submission" date="2019-12" db="EMBL/GenBank/DDBJ databases">
        <authorList>
            <person name="Scholes J."/>
        </authorList>
    </citation>
    <scope>NUCLEOTIDE SEQUENCE</scope>
</reference>
<sequence>MPKKPDSVKPSAKRREKLKQVAQDFFHLFDINEIHEGVFEDVAWHLRHAYLFCSVGDDEYRHTWDLRTPAVSKPIQSVDEPLDFKGLDCLLCLKSTLKSRSSITLGWLNLRQWKLEACLKTWWYCCGWTDRRQQLAIGDGFLDYARHTTDYKSGSDRGFPLRLRFSVGTREEEPAGPPVEELAGFKLFFRYCSSFGKGQRTRASRRTTTQICVDSNFILSFPQNFLPKFSRSLRCNFPLLFGDHCSSPLRRLMLLSSPATHAPALLLSSPDALCCSSPDSCTVVAPLRTGHTCTAPTHLPCSAGFFTLSSLPKGLGGLVQGGQYIGKNRRALSAINANITGVPPHPRAVVKRGALKERFAAQVAVKEQHPSLEKVKPLVQSNSSTNCPEDCITIDSIDEEDHRAMDEHDVPMSVQHTEAWRKSTV</sequence>
<accession>A0A9N7RMB9</accession>
<keyword evidence="1" id="KW-0853">WD repeat</keyword>
<name>A0A9N7RMB9_STRHE</name>
<evidence type="ECO:0000256" key="2">
    <source>
        <dbReference type="ARBA" id="ARBA00022737"/>
    </source>
</evidence>
<evidence type="ECO:0000313" key="4">
    <source>
        <dbReference type="Proteomes" id="UP001153555"/>
    </source>
</evidence>
<dbReference type="OrthoDB" id="427795at2759"/>
<protein>
    <submittedName>
        <fullName evidence="3">Histone-binding protein MSI1</fullName>
    </submittedName>
</protein>
<evidence type="ECO:0000313" key="3">
    <source>
        <dbReference type="EMBL" id="CAA0835973.1"/>
    </source>
</evidence>
<dbReference type="InterPro" id="IPR050459">
    <property type="entry name" value="WD_repeat_RBAP46/RBAP48/MSI1"/>
</dbReference>
<keyword evidence="4" id="KW-1185">Reference proteome</keyword>
<gene>
    <name evidence="3" type="ORF">SHERM_03112</name>
</gene>
<organism evidence="3 4">
    <name type="scientific">Striga hermonthica</name>
    <name type="common">Purple witchweed</name>
    <name type="synonym">Buchnera hermonthica</name>
    <dbReference type="NCBI Taxonomy" id="68872"/>
    <lineage>
        <taxon>Eukaryota</taxon>
        <taxon>Viridiplantae</taxon>
        <taxon>Streptophyta</taxon>
        <taxon>Embryophyta</taxon>
        <taxon>Tracheophyta</taxon>
        <taxon>Spermatophyta</taxon>
        <taxon>Magnoliopsida</taxon>
        <taxon>eudicotyledons</taxon>
        <taxon>Gunneridae</taxon>
        <taxon>Pentapetalae</taxon>
        <taxon>asterids</taxon>
        <taxon>lamiids</taxon>
        <taxon>Lamiales</taxon>
        <taxon>Orobanchaceae</taxon>
        <taxon>Buchnereae</taxon>
        <taxon>Striga</taxon>
    </lineage>
</organism>
<dbReference type="EMBL" id="CACSLK010030184">
    <property type="protein sequence ID" value="CAA0835973.1"/>
    <property type="molecule type" value="Genomic_DNA"/>
</dbReference>
<feature type="non-terminal residue" evidence="3">
    <location>
        <position position="1"/>
    </location>
</feature>
<comment type="caution">
    <text evidence="3">The sequence shown here is derived from an EMBL/GenBank/DDBJ whole genome shotgun (WGS) entry which is preliminary data.</text>
</comment>